<dbReference type="InterPro" id="IPR036249">
    <property type="entry name" value="Thioredoxin-like_sf"/>
</dbReference>
<dbReference type="GO" id="GO:0033554">
    <property type="term" value="P:cellular response to stress"/>
    <property type="evidence" value="ECO:0007669"/>
    <property type="project" value="TreeGrafter"/>
</dbReference>
<comment type="caution">
    <text evidence="6">The sequence shown here is derived from an EMBL/GenBank/DDBJ whole genome shotgun (WGS) entry which is preliminary data.</text>
</comment>
<organism evidence="6 7">
    <name type="scientific">Halanaerobacter jeridensis</name>
    <dbReference type="NCBI Taxonomy" id="706427"/>
    <lineage>
        <taxon>Bacteria</taxon>
        <taxon>Bacillati</taxon>
        <taxon>Bacillota</taxon>
        <taxon>Clostridia</taxon>
        <taxon>Halanaerobiales</taxon>
        <taxon>Halobacteroidaceae</taxon>
        <taxon>Halanaerobacter</taxon>
    </lineage>
</organism>
<sequence length="78" mass="8586">MSPCIDPAGRDEEEVETEETAQPVIKKAKVEKEASVGVEAPDFEATALIDGDFEQVKLSDYAGQWVVLCFFPADFTFV</sequence>
<gene>
    <name evidence="6" type="ORF">JOC47_000554</name>
</gene>
<comment type="similarity">
    <text evidence="1">Belongs to the peroxiredoxin family. AhpC/Prx1 subfamily.</text>
</comment>
<dbReference type="GO" id="GO:0006979">
    <property type="term" value="P:response to oxidative stress"/>
    <property type="evidence" value="ECO:0007669"/>
    <property type="project" value="TreeGrafter"/>
</dbReference>
<dbReference type="PANTHER" id="PTHR10681:SF128">
    <property type="entry name" value="THIOREDOXIN-DEPENDENT PEROXIDE REDUCTASE, MITOCHONDRIAL"/>
    <property type="match status" value="1"/>
</dbReference>
<comment type="function">
    <text evidence="3">Thiol-specific peroxidase that catalyzes the reduction of hydrogen peroxide and organic hydroperoxides to water and alcohols, respectively. Plays a role in cell protection against oxidative stress by detoxifying peroxides.</text>
</comment>
<keyword evidence="7" id="KW-1185">Reference proteome</keyword>
<evidence type="ECO:0000313" key="6">
    <source>
        <dbReference type="EMBL" id="MBM7555729.1"/>
    </source>
</evidence>
<dbReference type="InterPro" id="IPR050217">
    <property type="entry name" value="Peroxiredoxin"/>
</dbReference>
<dbReference type="GO" id="GO:0008379">
    <property type="term" value="F:thioredoxin peroxidase activity"/>
    <property type="evidence" value="ECO:0007669"/>
    <property type="project" value="TreeGrafter"/>
</dbReference>
<evidence type="ECO:0000256" key="4">
    <source>
        <dbReference type="SAM" id="MobiDB-lite"/>
    </source>
</evidence>
<evidence type="ECO:0000256" key="3">
    <source>
        <dbReference type="ARBA" id="ARBA00037420"/>
    </source>
</evidence>
<dbReference type="GO" id="GO:0045454">
    <property type="term" value="P:cell redox homeostasis"/>
    <property type="evidence" value="ECO:0007669"/>
    <property type="project" value="TreeGrafter"/>
</dbReference>
<evidence type="ECO:0000259" key="5">
    <source>
        <dbReference type="Pfam" id="PF00578"/>
    </source>
</evidence>
<feature type="region of interest" description="Disordered" evidence="4">
    <location>
        <begin position="1"/>
        <end position="22"/>
    </location>
</feature>
<dbReference type="PANTHER" id="PTHR10681">
    <property type="entry name" value="THIOREDOXIN PEROXIDASE"/>
    <property type="match status" value="1"/>
</dbReference>
<name>A0A939BPY6_9FIRM</name>
<evidence type="ECO:0000256" key="1">
    <source>
        <dbReference type="ARBA" id="ARBA00009796"/>
    </source>
</evidence>
<dbReference type="GO" id="GO:0042744">
    <property type="term" value="P:hydrogen peroxide catabolic process"/>
    <property type="evidence" value="ECO:0007669"/>
    <property type="project" value="TreeGrafter"/>
</dbReference>
<evidence type="ECO:0000256" key="2">
    <source>
        <dbReference type="ARBA" id="ARBA00023002"/>
    </source>
</evidence>
<reference evidence="6" key="1">
    <citation type="submission" date="2021-01" db="EMBL/GenBank/DDBJ databases">
        <title>Genomic Encyclopedia of Type Strains, Phase IV (KMG-IV): sequencing the most valuable type-strain genomes for metagenomic binning, comparative biology and taxonomic classification.</title>
        <authorList>
            <person name="Goeker M."/>
        </authorList>
    </citation>
    <scope>NUCLEOTIDE SEQUENCE</scope>
    <source>
        <strain evidence="6">DSM 23230</strain>
    </source>
</reference>
<dbReference type="Gene3D" id="3.40.30.10">
    <property type="entry name" value="Glutaredoxin"/>
    <property type="match status" value="1"/>
</dbReference>
<protein>
    <submittedName>
        <fullName evidence="6">Peroxiredoxin</fullName>
    </submittedName>
</protein>
<dbReference type="EMBL" id="JAFBDQ010000002">
    <property type="protein sequence ID" value="MBM7555729.1"/>
    <property type="molecule type" value="Genomic_DNA"/>
</dbReference>
<dbReference type="InterPro" id="IPR000866">
    <property type="entry name" value="AhpC/TSA"/>
</dbReference>
<evidence type="ECO:0000313" key="7">
    <source>
        <dbReference type="Proteomes" id="UP000774000"/>
    </source>
</evidence>
<dbReference type="SUPFAM" id="SSF52833">
    <property type="entry name" value="Thioredoxin-like"/>
    <property type="match status" value="1"/>
</dbReference>
<keyword evidence="2" id="KW-0560">Oxidoreductase</keyword>
<feature type="domain" description="Alkyl hydroperoxide reductase subunit C/ Thiol specific antioxidant" evidence="5">
    <location>
        <begin position="36"/>
        <end position="78"/>
    </location>
</feature>
<dbReference type="GO" id="GO:0005829">
    <property type="term" value="C:cytosol"/>
    <property type="evidence" value="ECO:0007669"/>
    <property type="project" value="TreeGrafter"/>
</dbReference>
<accession>A0A939BPY6</accession>
<dbReference type="Proteomes" id="UP000774000">
    <property type="component" value="Unassembled WGS sequence"/>
</dbReference>
<proteinExistence type="inferred from homology"/>
<dbReference type="AlphaFoldDB" id="A0A939BPY6"/>
<dbReference type="Pfam" id="PF00578">
    <property type="entry name" value="AhpC-TSA"/>
    <property type="match status" value="1"/>
</dbReference>